<feature type="compositionally biased region" description="Acidic residues" evidence="1">
    <location>
        <begin position="58"/>
        <end position="74"/>
    </location>
</feature>
<dbReference type="PANTHER" id="PTHR37984">
    <property type="entry name" value="PROTEIN CBG26694"/>
    <property type="match status" value="1"/>
</dbReference>
<dbReference type="InterPro" id="IPR050951">
    <property type="entry name" value="Retrovirus_Pol_polyprotein"/>
</dbReference>
<dbReference type="Pfam" id="PF00665">
    <property type="entry name" value="rve"/>
    <property type="match status" value="1"/>
</dbReference>
<feature type="domain" description="Integrase catalytic" evidence="2">
    <location>
        <begin position="199"/>
        <end position="288"/>
    </location>
</feature>
<evidence type="ECO:0000256" key="1">
    <source>
        <dbReference type="SAM" id="MobiDB-lite"/>
    </source>
</evidence>
<name>A0ABQ5K2L6_9EUKA</name>
<organism evidence="3 4">
    <name type="scientific">Aduncisulcus paluster</name>
    <dbReference type="NCBI Taxonomy" id="2918883"/>
    <lineage>
        <taxon>Eukaryota</taxon>
        <taxon>Metamonada</taxon>
        <taxon>Carpediemonas-like organisms</taxon>
        <taxon>Aduncisulcus</taxon>
    </lineage>
</organism>
<dbReference type="PROSITE" id="PS50994">
    <property type="entry name" value="INTEGRASE"/>
    <property type="match status" value="1"/>
</dbReference>
<dbReference type="InterPro" id="IPR012337">
    <property type="entry name" value="RNaseH-like_sf"/>
</dbReference>
<proteinExistence type="predicted"/>
<reference evidence="3" key="1">
    <citation type="submission" date="2022-03" db="EMBL/GenBank/DDBJ databases">
        <title>Draft genome sequence of Aduncisulcus paluster, a free-living microaerophilic Fornicata.</title>
        <authorList>
            <person name="Yuyama I."/>
            <person name="Kume K."/>
            <person name="Tamura T."/>
            <person name="Inagaki Y."/>
            <person name="Hashimoto T."/>
        </authorList>
    </citation>
    <scope>NUCLEOTIDE SEQUENCE</scope>
    <source>
        <strain evidence="3">NY0171</strain>
    </source>
</reference>
<dbReference type="InterPro" id="IPR036397">
    <property type="entry name" value="RNaseH_sf"/>
</dbReference>
<feature type="compositionally biased region" description="Basic and acidic residues" evidence="1">
    <location>
        <begin position="8"/>
        <end position="26"/>
    </location>
</feature>
<keyword evidence="4" id="KW-1185">Reference proteome</keyword>
<evidence type="ECO:0000259" key="2">
    <source>
        <dbReference type="PROSITE" id="PS50994"/>
    </source>
</evidence>
<evidence type="ECO:0000313" key="3">
    <source>
        <dbReference type="EMBL" id="GKT22464.1"/>
    </source>
</evidence>
<feature type="region of interest" description="Disordered" evidence="1">
    <location>
        <begin position="1"/>
        <end position="103"/>
    </location>
</feature>
<protein>
    <recommendedName>
        <fullName evidence="2">Integrase catalytic domain-containing protein</fullName>
    </recommendedName>
</protein>
<dbReference type="Gene3D" id="3.30.420.10">
    <property type="entry name" value="Ribonuclease H-like superfamily/Ribonuclease H"/>
    <property type="match status" value="1"/>
</dbReference>
<dbReference type="InterPro" id="IPR001584">
    <property type="entry name" value="Integrase_cat-core"/>
</dbReference>
<dbReference type="EMBL" id="BQXS01012405">
    <property type="protein sequence ID" value="GKT22464.1"/>
    <property type="molecule type" value="Genomic_DNA"/>
</dbReference>
<comment type="caution">
    <text evidence="3">The sequence shown here is derived from an EMBL/GenBank/DDBJ whole genome shotgun (WGS) entry which is preliminary data.</text>
</comment>
<dbReference type="SUPFAM" id="SSF53098">
    <property type="entry name" value="Ribonuclease H-like"/>
    <property type="match status" value="1"/>
</dbReference>
<sequence>ETENPEEREEHPQGQNPEEREEHPGDQEDSDQEQWWLDEDEAAELRKRRTSEQGQQEESSEDTEPNDSEEDPEEPRESESAKVRRTWKQKIRESQTSREVRQRLGSTRGYTKVKGLYLLNGKAIIPRESKELIQKIMEKAHMGLMAAHQSAGQMLQYITDKKIFVEGAKEAAKAFIQKCGVCQKRRLRRSVRRIMRNAMVDRPFQIVAVDTIGPLRMSRSGARHIIVMVDCFTRYTVLVPTSRCTAEEAAEALVKHWVVHFGLPETIKSDQGKHLPPTREWTCGKDEP</sequence>
<evidence type="ECO:0000313" key="4">
    <source>
        <dbReference type="Proteomes" id="UP001057375"/>
    </source>
</evidence>
<dbReference type="Pfam" id="PF17921">
    <property type="entry name" value="Integrase_H2C2"/>
    <property type="match status" value="1"/>
</dbReference>
<feature type="non-terminal residue" evidence="3">
    <location>
        <position position="1"/>
    </location>
</feature>
<dbReference type="Proteomes" id="UP001057375">
    <property type="component" value="Unassembled WGS sequence"/>
</dbReference>
<dbReference type="InterPro" id="IPR041588">
    <property type="entry name" value="Integrase_H2C2"/>
</dbReference>
<feature type="compositionally biased region" description="Basic and acidic residues" evidence="1">
    <location>
        <begin position="90"/>
        <end position="102"/>
    </location>
</feature>
<feature type="compositionally biased region" description="Acidic residues" evidence="1">
    <location>
        <begin position="27"/>
        <end position="42"/>
    </location>
</feature>
<gene>
    <name evidence="3" type="ORF">ADUPG1_012127</name>
</gene>
<dbReference type="PANTHER" id="PTHR37984:SF5">
    <property type="entry name" value="PROTEIN NYNRIN-LIKE"/>
    <property type="match status" value="1"/>
</dbReference>
<accession>A0ABQ5K2L6</accession>
<dbReference type="Gene3D" id="1.10.340.70">
    <property type="match status" value="1"/>
</dbReference>